<dbReference type="EMBL" id="FQZR01000004">
    <property type="protein sequence ID" value="SHJ31445.1"/>
    <property type="molecule type" value="Genomic_DNA"/>
</dbReference>
<dbReference type="Proteomes" id="UP000184001">
    <property type="component" value="Unassembled WGS sequence"/>
</dbReference>
<evidence type="ECO:0008006" key="4">
    <source>
        <dbReference type="Google" id="ProtNLM"/>
    </source>
</evidence>
<comment type="caution">
    <text evidence="2">The sequence shown here is derived from an EMBL/GenBank/DDBJ whole genome shotgun (WGS) entry which is preliminary data.</text>
</comment>
<accession>A0A8G2CAH9</accession>
<gene>
    <name evidence="2" type="ORF">SAMN05660830_02179</name>
</gene>
<protein>
    <recommendedName>
        <fullName evidence="4">DUF2065 domain-containing protein</fullName>
    </recommendedName>
</protein>
<keyword evidence="1" id="KW-1133">Transmembrane helix</keyword>
<keyword evidence="1" id="KW-0472">Membrane</keyword>
<reference evidence="2 3" key="1">
    <citation type="submission" date="2016-11" db="EMBL/GenBank/DDBJ databases">
        <authorList>
            <person name="Varghese N."/>
            <person name="Submissions S."/>
        </authorList>
    </citation>
    <scope>NUCLEOTIDE SEQUENCE [LARGE SCALE GENOMIC DNA]</scope>
    <source>
        <strain evidence="2 3">DSM 17919</strain>
    </source>
</reference>
<dbReference type="InterPro" id="IPR019201">
    <property type="entry name" value="DUF2065"/>
</dbReference>
<evidence type="ECO:0000313" key="2">
    <source>
        <dbReference type="EMBL" id="SHJ31445.1"/>
    </source>
</evidence>
<sequence length="72" mass="8172">MYEKTGSMQIDWNLLLTALGLAFVLEGLPYVLFADKLPKYLREIAERGPNALRYMGLTAMSAGVLLVWLMRH</sequence>
<dbReference type="AlphaFoldDB" id="A0A8G2CAH9"/>
<feature type="transmembrane region" description="Helical" evidence="1">
    <location>
        <begin position="52"/>
        <end position="70"/>
    </location>
</feature>
<evidence type="ECO:0000313" key="3">
    <source>
        <dbReference type="Proteomes" id="UP000184001"/>
    </source>
</evidence>
<dbReference type="Pfam" id="PF09838">
    <property type="entry name" value="DUF2065"/>
    <property type="match status" value="1"/>
</dbReference>
<evidence type="ECO:0000256" key="1">
    <source>
        <dbReference type="SAM" id="Phobius"/>
    </source>
</evidence>
<feature type="transmembrane region" description="Helical" evidence="1">
    <location>
        <begin position="12"/>
        <end position="32"/>
    </location>
</feature>
<proteinExistence type="predicted"/>
<organism evidence="2 3">
    <name type="scientific">Halodesulfovibrio aestuarii</name>
    <dbReference type="NCBI Taxonomy" id="126333"/>
    <lineage>
        <taxon>Bacteria</taxon>
        <taxon>Pseudomonadati</taxon>
        <taxon>Thermodesulfobacteriota</taxon>
        <taxon>Desulfovibrionia</taxon>
        <taxon>Desulfovibrionales</taxon>
        <taxon>Desulfovibrionaceae</taxon>
        <taxon>Halodesulfovibrio</taxon>
    </lineage>
</organism>
<keyword evidence="1" id="KW-0812">Transmembrane</keyword>
<name>A0A8G2CAH9_9BACT</name>